<dbReference type="Proteomes" id="UP000254808">
    <property type="component" value="Chromosome"/>
</dbReference>
<dbReference type="Pfam" id="PF01676">
    <property type="entry name" value="Metalloenzyme"/>
    <property type="match status" value="1"/>
</dbReference>
<feature type="binding site" evidence="10 13">
    <location>
        <position position="455"/>
    </location>
    <ligand>
        <name>Mn(2+)</name>
        <dbReference type="ChEBI" id="CHEBI:29035"/>
        <label>1</label>
    </ligand>
</feature>
<dbReference type="GO" id="GO:0005829">
    <property type="term" value="C:cytosol"/>
    <property type="evidence" value="ECO:0007669"/>
    <property type="project" value="TreeGrafter"/>
</dbReference>
<evidence type="ECO:0000259" key="14">
    <source>
        <dbReference type="Pfam" id="PF01676"/>
    </source>
</evidence>
<dbReference type="PIRSF" id="PIRSF001492">
    <property type="entry name" value="IPGAM"/>
    <property type="match status" value="1"/>
</dbReference>
<feature type="binding site" evidence="10 13">
    <location>
        <position position="10"/>
    </location>
    <ligand>
        <name>Mn(2+)</name>
        <dbReference type="ChEBI" id="CHEBI:29035"/>
        <label>2</label>
    </ligand>
</feature>
<dbReference type="InterPro" id="IPR006124">
    <property type="entry name" value="Metalloenzyme"/>
</dbReference>
<evidence type="ECO:0000256" key="4">
    <source>
        <dbReference type="ARBA" id="ARBA00012026"/>
    </source>
</evidence>
<dbReference type="Gene3D" id="3.40.720.10">
    <property type="entry name" value="Alkaline Phosphatase, subunit A"/>
    <property type="match status" value="1"/>
</dbReference>
<feature type="active site" description="Phosphoserine intermediate" evidence="10 11">
    <location>
        <position position="60"/>
    </location>
</feature>
<dbReference type="InterPro" id="IPR011258">
    <property type="entry name" value="BPG-indep_PGM_N"/>
</dbReference>
<dbReference type="CDD" id="cd16010">
    <property type="entry name" value="iPGM"/>
    <property type="match status" value="1"/>
</dbReference>
<accession>A0A345UN79</accession>
<feature type="binding site" evidence="10 13">
    <location>
        <position position="400"/>
    </location>
    <ligand>
        <name>Mn(2+)</name>
        <dbReference type="ChEBI" id="CHEBI:29035"/>
        <label>1</label>
    </ligand>
</feature>
<dbReference type="EC" id="5.4.2.12" evidence="4 10"/>
<keyword evidence="8 10" id="KW-0413">Isomerase</keyword>
<dbReference type="NCBIfam" id="TIGR01307">
    <property type="entry name" value="pgm_bpd_ind"/>
    <property type="match status" value="1"/>
</dbReference>
<evidence type="ECO:0000256" key="9">
    <source>
        <dbReference type="ARBA" id="ARBA00071648"/>
    </source>
</evidence>
<dbReference type="InterPro" id="IPR036646">
    <property type="entry name" value="PGAM_B_sf"/>
</dbReference>
<feature type="binding site" evidence="10 12">
    <location>
        <position position="182"/>
    </location>
    <ligand>
        <name>substrate</name>
    </ligand>
</feature>
<dbReference type="FunFam" id="3.40.1450.10:FF:000001">
    <property type="entry name" value="2,3-bisphosphoglycerate-independent phosphoglycerate mutase"/>
    <property type="match status" value="1"/>
</dbReference>
<dbReference type="KEGG" id="cprv:CYPRO_2689"/>
<dbReference type="Pfam" id="PF06415">
    <property type="entry name" value="iPGM_N"/>
    <property type="match status" value="1"/>
</dbReference>
<evidence type="ECO:0000256" key="7">
    <source>
        <dbReference type="ARBA" id="ARBA00023211"/>
    </source>
</evidence>
<dbReference type="GO" id="GO:0030145">
    <property type="term" value="F:manganese ion binding"/>
    <property type="evidence" value="ECO:0007669"/>
    <property type="project" value="UniProtKB-UniRule"/>
</dbReference>
<evidence type="ECO:0000256" key="10">
    <source>
        <dbReference type="HAMAP-Rule" id="MF_01038"/>
    </source>
</evidence>
<evidence type="ECO:0000256" key="5">
    <source>
        <dbReference type="ARBA" id="ARBA00022723"/>
    </source>
</evidence>
<proteinExistence type="inferred from homology"/>
<dbReference type="Gene3D" id="3.40.1450.10">
    <property type="entry name" value="BPG-independent phosphoglycerate mutase, domain B"/>
    <property type="match status" value="1"/>
</dbReference>
<comment type="cofactor">
    <cofactor evidence="10">
        <name>Mn(2+)</name>
        <dbReference type="ChEBI" id="CHEBI:29035"/>
    </cofactor>
    <text evidence="10">Binds 2 manganese ions per subunit.</text>
</comment>
<comment type="catalytic activity">
    <reaction evidence="1 10">
        <text>(2R)-2-phosphoglycerate = (2R)-3-phosphoglycerate</text>
        <dbReference type="Rhea" id="RHEA:15901"/>
        <dbReference type="ChEBI" id="CHEBI:58272"/>
        <dbReference type="ChEBI" id="CHEBI:58289"/>
        <dbReference type="EC" id="5.4.2.12"/>
    </reaction>
</comment>
<comment type="subunit">
    <text evidence="10">Monomer.</text>
</comment>
<name>A0A345UN79_9BACT</name>
<feature type="binding site" evidence="10 13">
    <location>
        <position position="396"/>
    </location>
    <ligand>
        <name>Mn(2+)</name>
        <dbReference type="ChEBI" id="CHEBI:29035"/>
        <label>1</label>
    </ligand>
</feature>
<keyword evidence="7 10" id="KW-0464">Manganese</keyword>
<keyword evidence="5 10" id="KW-0479">Metal-binding</keyword>
<dbReference type="GO" id="GO:0006096">
    <property type="term" value="P:glycolytic process"/>
    <property type="evidence" value="ECO:0007669"/>
    <property type="project" value="UniProtKB-UniRule"/>
</dbReference>
<gene>
    <name evidence="10" type="primary">gpmI</name>
    <name evidence="16" type="ORF">CYPRO_2689</name>
</gene>
<feature type="binding site" evidence="10 12">
    <location>
        <begin position="150"/>
        <end position="151"/>
    </location>
    <ligand>
        <name>substrate</name>
    </ligand>
</feature>
<evidence type="ECO:0000256" key="12">
    <source>
        <dbReference type="PIRSR" id="PIRSR001492-2"/>
    </source>
</evidence>
<evidence type="ECO:0000256" key="3">
    <source>
        <dbReference type="ARBA" id="ARBA00008819"/>
    </source>
</evidence>
<evidence type="ECO:0000256" key="11">
    <source>
        <dbReference type="PIRSR" id="PIRSR001492-1"/>
    </source>
</evidence>
<evidence type="ECO:0000256" key="2">
    <source>
        <dbReference type="ARBA" id="ARBA00004798"/>
    </source>
</evidence>
<dbReference type="RefSeq" id="WP_114985074.1">
    <property type="nucleotide sequence ID" value="NZ_CP027806.1"/>
</dbReference>
<keyword evidence="17" id="KW-1185">Reference proteome</keyword>
<dbReference type="SUPFAM" id="SSF53649">
    <property type="entry name" value="Alkaline phosphatase-like"/>
    <property type="match status" value="1"/>
</dbReference>
<evidence type="ECO:0000313" key="16">
    <source>
        <dbReference type="EMBL" id="AXJ01931.1"/>
    </source>
</evidence>
<feature type="binding site" evidence="10 13">
    <location>
        <position position="438"/>
    </location>
    <ligand>
        <name>Mn(2+)</name>
        <dbReference type="ChEBI" id="CHEBI:29035"/>
        <label>2</label>
    </ligand>
</feature>
<evidence type="ECO:0000313" key="17">
    <source>
        <dbReference type="Proteomes" id="UP000254808"/>
    </source>
</evidence>
<comment type="pathway">
    <text evidence="2 10">Carbohydrate degradation; glycolysis; pyruvate from D-glyceraldehyde 3-phosphate: step 3/5.</text>
</comment>
<dbReference type="GO" id="GO:0006007">
    <property type="term" value="P:glucose catabolic process"/>
    <property type="evidence" value="ECO:0007669"/>
    <property type="project" value="InterPro"/>
</dbReference>
<feature type="binding site" evidence="10 13">
    <location>
        <position position="60"/>
    </location>
    <ligand>
        <name>Mn(2+)</name>
        <dbReference type="ChEBI" id="CHEBI:29035"/>
        <label>2</label>
    </ligand>
</feature>
<dbReference type="SUPFAM" id="SSF64158">
    <property type="entry name" value="2,3-Bisphosphoglycerate-independent phosphoglycerate mutase, substrate-binding domain"/>
    <property type="match status" value="1"/>
</dbReference>
<evidence type="ECO:0000256" key="1">
    <source>
        <dbReference type="ARBA" id="ARBA00000370"/>
    </source>
</evidence>
<evidence type="ECO:0000256" key="8">
    <source>
        <dbReference type="ARBA" id="ARBA00023235"/>
    </source>
</evidence>
<feature type="binding site" evidence="10 12">
    <location>
        <position position="188"/>
    </location>
    <ligand>
        <name>substrate</name>
    </ligand>
</feature>
<dbReference type="GO" id="GO:0004619">
    <property type="term" value="F:phosphoglycerate mutase activity"/>
    <property type="evidence" value="ECO:0007669"/>
    <property type="project" value="UniProtKB-UniRule"/>
</dbReference>
<reference evidence="16 17" key="1">
    <citation type="submission" date="2018-03" db="EMBL/GenBank/DDBJ databases">
        <title>Phenotypic and genomic properties of Cyclonatronum proteinivorum gen. nov., sp. nov., a haloalkaliphilic bacteroidete from soda lakes possessing Na+-translocating rhodopsin.</title>
        <authorList>
            <person name="Toshchakov S.V."/>
            <person name="Korzhenkov A."/>
            <person name="Samarov N.I."/>
            <person name="Kublanov I.V."/>
            <person name="Muntyan M.S."/>
            <person name="Sorokin D.Y."/>
        </authorList>
    </citation>
    <scope>NUCLEOTIDE SEQUENCE [LARGE SCALE GENOMIC DNA]</scope>
    <source>
        <strain evidence="16 17">Omega</strain>
    </source>
</reference>
<dbReference type="AlphaFoldDB" id="A0A345UN79"/>
<dbReference type="OrthoDB" id="9800863at2"/>
<evidence type="ECO:0000256" key="6">
    <source>
        <dbReference type="ARBA" id="ARBA00023152"/>
    </source>
</evidence>
<dbReference type="EMBL" id="CP027806">
    <property type="protein sequence ID" value="AXJ01931.1"/>
    <property type="molecule type" value="Genomic_DNA"/>
</dbReference>
<feature type="binding site" evidence="10 12">
    <location>
        <position position="329"/>
    </location>
    <ligand>
        <name>substrate</name>
    </ligand>
</feature>
<comment type="similarity">
    <text evidence="3 10">Belongs to the BPG-independent phosphoglycerate mutase family.</text>
</comment>
<dbReference type="HAMAP" id="MF_01038">
    <property type="entry name" value="GpmI"/>
    <property type="match status" value="1"/>
</dbReference>
<keyword evidence="6 10" id="KW-0324">Glycolysis</keyword>
<dbReference type="PANTHER" id="PTHR31637:SF0">
    <property type="entry name" value="2,3-BISPHOSPHOGLYCERATE-INDEPENDENT PHOSPHOGLYCERATE MUTASE"/>
    <property type="match status" value="1"/>
</dbReference>
<dbReference type="PANTHER" id="PTHR31637">
    <property type="entry name" value="2,3-BISPHOSPHOGLYCERATE-INDEPENDENT PHOSPHOGLYCERATE MUTASE"/>
    <property type="match status" value="1"/>
</dbReference>
<evidence type="ECO:0000259" key="15">
    <source>
        <dbReference type="Pfam" id="PF06415"/>
    </source>
</evidence>
<feature type="binding site" evidence="10 12">
    <location>
        <position position="120"/>
    </location>
    <ligand>
        <name>substrate</name>
    </ligand>
</feature>
<feature type="domain" description="Metalloenzyme" evidence="14">
    <location>
        <begin position="3"/>
        <end position="493"/>
    </location>
</feature>
<feature type="binding site" evidence="10 13">
    <location>
        <position position="437"/>
    </location>
    <ligand>
        <name>Mn(2+)</name>
        <dbReference type="ChEBI" id="CHEBI:29035"/>
        <label>2</label>
    </ligand>
</feature>
<protein>
    <recommendedName>
        <fullName evidence="9 10">2,3-bisphosphoglycerate-independent phosphoglycerate mutase</fullName>
        <shortName evidence="10">BPG-independent PGAM</shortName>
        <shortName evidence="10">Phosphoglyceromutase</shortName>
        <shortName evidence="10">iPGM</shortName>
        <ecNumber evidence="4 10">5.4.2.12</ecNumber>
    </recommendedName>
</protein>
<dbReference type="InterPro" id="IPR005995">
    <property type="entry name" value="Pgm_bpd_ind"/>
</dbReference>
<feature type="domain" description="BPG-independent PGAM N-terminal" evidence="15">
    <location>
        <begin position="80"/>
        <end position="291"/>
    </location>
</feature>
<dbReference type="UniPathway" id="UPA00109">
    <property type="reaction ID" value="UER00186"/>
</dbReference>
<sequence length="505" mass="55619">MSRALLVILDGYGVASNPEVSAIDQANTPFYDHLNSTYPKTTLTASGEAVGLPDGQFGNSEVGHLNIGAGRIVWQELSRINKAIRDGDFFENEVLLEAVSIAKKKGYIHVMGLFSAGGVHSHNDHLFAILELCKKHGIPEVYVHAFTDGRDTPPHSGKAYAKAFEDKAAEIGVGKLASIVGRYYAMDRDNRWERVERCYKLLTDGEGTRFSSADEAFTKSYADGVTDEFINPVLLDESPDSRLKPGDPVLFYNIRGDRAREITRALTFREFDGFERKGYPNLHYVCFTQYDATFQNVKVAYPPQVLANTLGEVVAKNKRTQLRIAETEKYPHVTYFFNGGEEVPNEGEERIMVASPKVATYDLQPEMSAPEVGDKLTEALKSEAFDLVVLNFANPDMVGHTGVFEAAVAAVEAVDHQLQRVVTTALEHGYACLIIADHGNADCMYEADGSPHTAHTTQPVPCILADNTRKDVKLREGGILADVAPTLLKLLDIPKPKEMTGESLF</sequence>
<evidence type="ECO:0000256" key="13">
    <source>
        <dbReference type="PIRSR" id="PIRSR001492-3"/>
    </source>
</evidence>
<organism evidence="16 17">
    <name type="scientific">Cyclonatronum proteinivorum</name>
    <dbReference type="NCBI Taxonomy" id="1457365"/>
    <lineage>
        <taxon>Bacteria</taxon>
        <taxon>Pseudomonadati</taxon>
        <taxon>Balneolota</taxon>
        <taxon>Balneolia</taxon>
        <taxon>Balneolales</taxon>
        <taxon>Cyclonatronaceae</taxon>
        <taxon>Cyclonatronum</taxon>
    </lineage>
</organism>
<dbReference type="InterPro" id="IPR017850">
    <property type="entry name" value="Alkaline_phosphatase_core_sf"/>
</dbReference>
<comment type="function">
    <text evidence="10">Catalyzes the interconversion of 2-phosphoglycerate and 3-phosphoglycerate.</text>
</comment>
<feature type="binding site" evidence="10 12">
    <location>
        <begin position="255"/>
        <end position="258"/>
    </location>
    <ligand>
        <name>substrate</name>
    </ligand>
</feature>